<dbReference type="KEGG" id="euz:DVS28_a3567"/>
<dbReference type="AlphaFoldDB" id="A0A346Y193"/>
<evidence type="ECO:0000256" key="1">
    <source>
        <dbReference type="SAM" id="MobiDB-lite"/>
    </source>
</evidence>
<accession>A0A346Y193</accession>
<dbReference type="RefSeq" id="WP_114592614.1">
    <property type="nucleotide sequence ID" value="NZ_CP031165.1"/>
</dbReference>
<dbReference type="EMBL" id="CP031165">
    <property type="protein sequence ID" value="AXV08240.1"/>
    <property type="molecule type" value="Genomic_DNA"/>
</dbReference>
<dbReference type="OrthoDB" id="5244121at2"/>
<sequence length="262" mass="28026">MSERTQQTAVVVALVAVVGAVGAVSWLGGRMAEPAGPPVASVEEVVEPSVEPTVSPSSSVSASASEAEPSESPSASESESEAAVEAVEAVPEGQTVLFRGGPADGPWRTIGSVAEITHPDAAPGSTYPYVNFWSDPEEENQPDWLWDQITAEVAEQAVTLGEPVDRPTFGGAELSEGFNAFGGIEDIYFDDEVFTAIWKAIYEDVDGVAAAHWVYVIDFEAKILHRRGPMIIREDEVADFNERSQRAVAWAREVASELGYNL</sequence>
<keyword evidence="3" id="KW-1185">Reference proteome</keyword>
<evidence type="ECO:0000313" key="3">
    <source>
        <dbReference type="Proteomes" id="UP000264006"/>
    </source>
</evidence>
<dbReference type="Proteomes" id="UP000264006">
    <property type="component" value="Chromosome"/>
</dbReference>
<name>A0A346Y193_9ACTN</name>
<organism evidence="2 3">
    <name type="scientific">Euzebya pacifica</name>
    <dbReference type="NCBI Taxonomy" id="1608957"/>
    <lineage>
        <taxon>Bacteria</taxon>
        <taxon>Bacillati</taxon>
        <taxon>Actinomycetota</taxon>
        <taxon>Nitriliruptoria</taxon>
        <taxon>Euzebyales</taxon>
    </lineage>
</organism>
<reference evidence="2 3" key="1">
    <citation type="submission" date="2018-09" db="EMBL/GenBank/DDBJ databases">
        <title>Complete genome sequence of Euzebya sp. DY32-46 isolated from seawater of Pacific Ocean.</title>
        <authorList>
            <person name="Xu L."/>
            <person name="Wu Y.-H."/>
            <person name="Xu X.-W."/>
        </authorList>
    </citation>
    <scope>NUCLEOTIDE SEQUENCE [LARGE SCALE GENOMIC DNA]</scope>
    <source>
        <strain evidence="2 3">DY32-46</strain>
    </source>
</reference>
<proteinExistence type="predicted"/>
<protein>
    <submittedName>
        <fullName evidence="2">Uncharacterized protein</fullName>
    </submittedName>
</protein>
<feature type="compositionally biased region" description="Low complexity" evidence="1">
    <location>
        <begin position="34"/>
        <end position="92"/>
    </location>
</feature>
<evidence type="ECO:0000313" key="2">
    <source>
        <dbReference type="EMBL" id="AXV08240.1"/>
    </source>
</evidence>
<feature type="region of interest" description="Disordered" evidence="1">
    <location>
        <begin position="34"/>
        <end position="102"/>
    </location>
</feature>
<gene>
    <name evidence="2" type="ORF">DVS28_a3567</name>
</gene>